<feature type="compositionally biased region" description="Basic and acidic residues" evidence="1">
    <location>
        <begin position="67"/>
        <end position="81"/>
    </location>
</feature>
<organism evidence="2 3">
    <name type="scientific">Nonomuraea salmonea</name>
    <dbReference type="NCBI Taxonomy" id="46181"/>
    <lineage>
        <taxon>Bacteria</taxon>
        <taxon>Bacillati</taxon>
        <taxon>Actinomycetota</taxon>
        <taxon>Actinomycetes</taxon>
        <taxon>Streptosporangiales</taxon>
        <taxon>Streptosporangiaceae</taxon>
        <taxon>Nonomuraea</taxon>
    </lineage>
</organism>
<sequence>MPTIINNGTGDDHDGDAGIIIEGNTGPIHLGTGNIITNSVTVTGPGAVYVAGDHHGGISYGTSRKGKRDEGRTGEQNDSRARKGRRR</sequence>
<evidence type="ECO:0000256" key="1">
    <source>
        <dbReference type="SAM" id="MobiDB-lite"/>
    </source>
</evidence>
<name>A0ABV5P389_9ACTN</name>
<protein>
    <submittedName>
        <fullName evidence="2">Uncharacterized protein</fullName>
    </submittedName>
</protein>
<reference evidence="2 3" key="1">
    <citation type="submission" date="2024-09" db="EMBL/GenBank/DDBJ databases">
        <authorList>
            <person name="Sun Q."/>
            <person name="Mori K."/>
        </authorList>
    </citation>
    <scope>NUCLEOTIDE SEQUENCE [LARGE SCALE GENOMIC DNA]</scope>
    <source>
        <strain evidence="2 3">JCM 3324</strain>
    </source>
</reference>
<keyword evidence="3" id="KW-1185">Reference proteome</keyword>
<dbReference type="EMBL" id="JBHMCF010000057">
    <property type="protein sequence ID" value="MFB9476886.1"/>
    <property type="molecule type" value="Genomic_DNA"/>
</dbReference>
<evidence type="ECO:0000313" key="3">
    <source>
        <dbReference type="Proteomes" id="UP001589568"/>
    </source>
</evidence>
<comment type="caution">
    <text evidence="2">The sequence shown here is derived from an EMBL/GenBank/DDBJ whole genome shotgun (WGS) entry which is preliminary data.</text>
</comment>
<feature type="region of interest" description="Disordered" evidence="1">
    <location>
        <begin position="52"/>
        <end position="87"/>
    </location>
</feature>
<proteinExistence type="predicted"/>
<evidence type="ECO:0000313" key="2">
    <source>
        <dbReference type="EMBL" id="MFB9476886.1"/>
    </source>
</evidence>
<dbReference type="RefSeq" id="WP_345410166.1">
    <property type="nucleotide sequence ID" value="NZ_BAAAXS010000002.1"/>
</dbReference>
<gene>
    <name evidence="2" type="ORF">ACFFR3_45980</name>
</gene>
<dbReference type="Proteomes" id="UP001589568">
    <property type="component" value="Unassembled WGS sequence"/>
</dbReference>
<accession>A0ABV5P389</accession>